<dbReference type="PIRSF" id="PIRSF021292">
    <property type="entry name" value="Competence_ComGD"/>
    <property type="match status" value="1"/>
</dbReference>
<evidence type="ECO:0000313" key="5">
    <source>
        <dbReference type="Proteomes" id="UP000602050"/>
    </source>
</evidence>
<proteinExistence type="predicted"/>
<dbReference type="GO" id="GO:0030420">
    <property type="term" value="P:establishment of competence for transformation"/>
    <property type="evidence" value="ECO:0007669"/>
    <property type="project" value="UniProtKB-KW"/>
</dbReference>
<keyword evidence="3" id="KW-0812">Transmembrane</keyword>
<evidence type="ECO:0008006" key="6">
    <source>
        <dbReference type="Google" id="ProtNLM"/>
    </source>
</evidence>
<comment type="subcellular location">
    <subcellularLocation>
        <location evidence="1">Cell surface</location>
    </subcellularLocation>
</comment>
<feature type="transmembrane region" description="Helical" evidence="3">
    <location>
        <begin position="12"/>
        <end position="33"/>
    </location>
</feature>
<accession>A0A8J2TNE5</accession>
<dbReference type="Proteomes" id="UP000602050">
    <property type="component" value="Unassembled WGS sequence"/>
</dbReference>
<dbReference type="PROSITE" id="PS00409">
    <property type="entry name" value="PROKAR_NTER_METHYL"/>
    <property type="match status" value="1"/>
</dbReference>
<evidence type="ECO:0000256" key="3">
    <source>
        <dbReference type="SAM" id="Phobius"/>
    </source>
</evidence>
<keyword evidence="3" id="KW-0472">Membrane</keyword>
<keyword evidence="2" id="KW-0178">Competence</keyword>
<reference evidence="4" key="2">
    <citation type="submission" date="2020-09" db="EMBL/GenBank/DDBJ databases">
        <authorList>
            <person name="Sun Q."/>
            <person name="Zhou Y."/>
        </authorList>
    </citation>
    <scope>NUCLEOTIDE SEQUENCE</scope>
    <source>
        <strain evidence="4">CGMCC 1.12360</strain>
    </source>
</reference>
<dbReference type="InterPro" id="IPR045584">
    <property type="entry name" value="Pilin-like"/>
</dbReference>
<dbReference type="NCBIfam" id="NF040982">
    <property type="entry name" value="ComGD"/>
    <property type="match status" value="1"/>
</dbReference>
<name>A0A8J2TNE5_9BACI</name>
<dbReference type="SUPFAM" id="SSF54523">
    <property type="entry name" value="Pili subunits"/>
    <property type="match status" value="1"/>
</dbReference>
<evidence type="ECO:0000256" key="1">
    <source>
        <dbReference type="ARBA" id="ARBA00004241"/>
    </source>
</evidence>
<dbReference type="AlphaFoldDB" id="A0A8J2TNE5"/>
<dbReference type="RefSeq" id="WP_188392165.1">
    <property type="nucleotide sequence ID" value="NZ_BMEV01000032.1"/>
</dbReference>
<keyword evidence="5" id="KW-1185">Reference proteome</keyword>
<dbReference type="NCBIfam" id="TIGR02532">
    <property type="entry name" value="IV_pilin_GFxxxE"/>
    <property type="match status" value="1"/>
</dbReference>
<dbReference type="Pfam" id="PF07963">
    <property type="entry name" value="N_methyl"/>
    <property type="match status" value="1"/>
</dbReference>
<gene>
    <name evidence="4" type="ORF">GCM10010978_18980</name>
</gene>
<organism evidence="4 5">
    <name type="scientific">Compostibacillus humi</name>
    <dbReference type="NCBI Taxonomy" id="1245525"/>
    <lineage>
        <taxon>Bacteria</taxon>
        <taxon>Bacillati</taxon>
        <taxon>Bacillota</taxon>
        <taxon>Bacilli</taxon>
        <taxon>Bacillales</taxon>
        <taxon>Bacillaceae</taxon>
        <taxon>Compostibacillus</taxon>
    </lineage>
</organism>
<dbReference type="GO" id="GO:0009986">
    <property type="term" value="C:cell surface"/>
    <property type="evidence" value="ECO:0007669"/>
    <property type="project" value="UniProtKB-SubCell"/>
</dbReference>
<keyword evidence="3" id="KW-1133">Transmembrane helix</keyword>
<evidence type="ECO:0000256" key="2">
    <source>
        <dbReference type="ARBA" id="ARBA00023287"/>
    </source>
</evidence>
<dbReference type="EMBL" id="BMEV01000032">
    <property type="protein sequence ID" value="GFZ77646.1"/>
    <property type="molecule type" value="Genomic_DNA"/>
</dbReference>
<reference evidence="4" key="1">
    <citation type="journal article" date="2014" name="Int. J. Syst. Evol. Microbiol.">
        <title>Complete genome sequence of Corynebacterium casei LMG S-19264T (=DSM 44701T), isolated from a smear-ripened cheese.</title>
        <authorList>
            <consortium name="US DOE Joint Genome Institute (JGI-PGF)"/>
            <person name="Walter F."/>
            <person name="Albersmeier A."/>
            <person name="Kalinowski J."/>
            <person name="Ruckert C."/>
        </authorList>
    </citation>
    <scope>NUCLEOTIDE SEQUENCE</scope>
    <source>
        <strain evidence="4">CGMCC 1.12360</strain>
    </source>
</reference>
<comment type="caution">
    <text evidence="4">The sequence shown here is derived from an EMBL/GenBank/DDBJ whole genome shotgun (WGS) entry which is preliminary data.</text>
</comment>
<protein>
    <recommendedName>
        <fullName evidence="6">Prepilin-type N-terminal cleavage/methylation domain-containing protein</fullName>
    </recommendedName>
</protein>
<dbReference type="InterPro" id="IPR012902">
    <property type="entry name" value="N_methyl_site"/>
</dbReference>
<sequence length="142" mass="16740">MSNRKEAGFTLIEIILVLAVIAIFLVLAPPFYLENITEFQEKQFIDILQHDILYLQSLAITNDEYSRIVFFHDHYELIRGSALIAKRTYPKYIKIDYRQNNRIEFNRNGTILYPRTILILGKENHYRLIFPLGKGRGYIVAM</sequence>
<dbReference type="InterPro" id="IPR016785">
    <property type="entry name" value="ComGD"/>
</dbReference>
<evidence type="ECO:0000313" key="4">
    <source>
        <dbReference type="EMBL" id="GFZ77646.1"/>
    </source>
</evidence>